<organism evidence="3">
    <name type="scientific">Melampsora larici-populina (strain 98AG31 / pathotype 3-4-7)</name>
    <name type="common">Poplar leaf rust fungus</name>
    <dbReference type="NCBI Taxonomy" id="747676"/>
    <lineage>
        <taxon>Eukaryota</taxon>
        <taxon>Fungi</taxon>
        <taxon>Dikarya</taxon>
        <taxon>Basidiomycota</taxon>
        <taxon>Pucciniomycotina</taxon>
        <taxon>Pucciniomycetes</taxon>
        <taxon>Pucciniales</taxon>
        <taxon>Melampsoraceae</taxon>
        <taxon>Melampsora</taxon>
    </lineage>
</organism>
<evidence type="ECO:0000313" key="2">
    <source>
        <dbReference type="EMBL" id="EGF96994.1"/>
    </source>
</evidence>
<accession>F4SED2</accession>
<dbReference type="InParanoid" id="F4SED2"/>
<dbReference type="KEGG" id="mlr:MELLADRAFT_70290"/>
<dbReference type="EMBL" id="GL883413">
    <property type="protein sequence ID" value="EGF96994.1"/>
    <property type="molecule type" value="Genomic_DNA"/>
</dbReference>
<evidence type="ECO:0000256" key="1">
    <source>
        <dbReference type="SAM" id="MobiDB-lite"/>
    </source>
</evidence>
<dbReference type="RefSeq" id="XP_007419736.1">
    <property type="nucleotide sequence ID" value="XM_007419674.1"/>
</dbReference>
<feature type="region of interest" description="Disordered" evidence="1">
    <location>
        <begin position="28"/>
        <end position="86"/>
    </location>
</feature>
<protein>
    <submittedName>
        <fullName evidence="2">Uncharacterized protein</fullName>
    </submittedName>
</protein>
<dbReference type="HOGENOM" id="CLU_1971043_0_0_1"/>
<gene>
    <name evidence="2" type="ORF">MELLADRAFT_70290</name>
</gene>
<evidence type="ECO:0000313" key="3">
    <source>
        <dbReference type="Proteomes" id="UP000001072"/>
    </source>
</evidence>
<dbReference type="AlphaFoldDB" id="F4SED2"/>
<feature type="compositionally biased region" description="Polar residues" evidence="1">
    <location>
        <begin position="32"/>
        <end position="53"/>
    </location>
</feature>
<dbReference type="GeneID" id="18931480"/>
<reference evidence="3" key="1">
    <citation type="journal article" date="2011" name="Proc. Natl. Acad. Sci. U.S.A.">
        <title>Obligate biotrophy features unraveled by the genomic analysis of rust fungi.</title>
        <authorList>
            <person name="Duplessis S."/>
            <person name="Cuomo C.A."/>
            <person name="Lin Y.-C."/>
            <person name="Aerts A."/>
            <person name="Tisserant E."/>
            <person name="Veneault-Fourrey C."/>
            <person name="Joly D.L."/>
            <person name="Hacquard S."/>
            <person name="Amselem J."/>
            <person name="Cantarel B.L."/>
            <person name="Chiu R."/>
            <person name="Coutinho P.M."/>
            <person name="Feau N."/>
            <person name="Field M."/>
            <person name="Frey P."/>
            <person name="Gelhaye E."/>
            <person name="Goldberg J."/>
            <person name="Grabherr M.G."/>
            <person name="Kodira C.D."/>
            <person name="Kohler A."/>
            <person name="Kuees U."/>
            <person name="Lindquist E.A."/>
            <person name="Lucas S.M."/>
            <person name="Mago R."/>
            <person name="Mauceli E."/>
            <person name="Morin E."/>
            <person name="Murat C."/>
            <person name="Pangilinan J.L."/>
            <person name="Park R."/>
            <person name="Pearson M."/>
            <person name="Quesneville H."/>
            <person name="Rouhier N."/>
            <person name="Sakthikumar S."/>
            <person name="Salamov A.A."/>
            <person name="Schmutz J."/>
            <person name="Selles B."/>
            <person name="Shapiro H."/>
            <person name="Tanguay P."/>
            <person name="Tuskan G.A."/>
            <person name="Henrissat B."/>
            <person name="Van de Peer Y."/>
            <person name="Rouze P."/>
            <person name="Ellis J.G."/>
            <person name="Dodds P.N."/>
            <person name="Schein J.E."/>
            <person name="Zhong S."/>
            <person name="Hamelin R.C."/>
            <person name="Grigoriev I.V."/>
            <person name="Szabo L.J."/>
            <person name="Martin F."/>
        </authorList>
    </citation>
    <scope>NUCLEOTIDE SEQUENCE [LARGE SCALE GENOMIC DNA]</scope>
    <source>
        <strain evidence="3">98AG31 / pathotype 3-4-7</strain>
    </source>
</reference>
<dbReference type="Proteomes" id="UP000001072">
    <property type="component" value="Unassembled WGS sequence"/>
</dbReference>
<dbReference type="VEuPathDB" id="FungiDB:MELLADRAFT_70290"/>
<sequence length="127" mass="14215">MRKVFAIKPHLSFADFDSNELEHVKSMAWPKASSSSLTRSSVPMPSGSTSFTPKSHGPRPTVDRNRSSRSQQTQFKIKPTEGLPRNQTVCGGWNLDKCPDPPKCGRIHDICDVMGCYKPHKQINHPK</sequence>
<name>F4SED2_MELLP</name>
<keyword evidence="3" id="KW-1185">Reference proteome</keyword>
<proteinExistence type="predicted"/>